<dbReference type="Proteomes" id="UP000774570">
    <property type="component" value="Unassembled WGS sequence"/>
</dbReference>
<reference evidence="2 3" key="1">
    <citation type="submission" date="2021-07" db="EMBL/GenBank/DDBJ databases">
        <title>Actinomadura sp. PM05-2 isolated from lichen.</title>
        <authorList>
            <person name="Somphong A."/>
            <person name="Phongsopitanun W."/>
            <person name="Tanasupawat S."/>
            <person name="Peongsungnone V."/>
        </authorList>
    </citation>
    <scope>NUCLEOTIDE SEQUENCE [LARGE SCALE GENOMIC DNA]</scope>
    <source>
        <strain evidence="2 3">PM05-2</strain>
    </source>
</reference>
<protein>
    <submittedName>
        <fullName evidence="2">Uncharacterized protein</fullName>
    </submittedName>
</protein>
<feature type="region of interest" description="Disordered" evidence="1">
    <location>
        <begin position="83"/>
        <end position="147"/>
    </location>
</feature>
<dbReference type="EMBL" id="JAIBOA010000001">
    <property type="protein sequence ID" value="MBW8480907.1"/>
    <property type="molecule type" value="Genomic_DNA"/>
</dbReference>
<gene>
    <name evidence="2" type="ORF">K1Y72_00905</name>
</gene>
<comment type="caution">
    <text evidence="2">The sequence shown here is derived from an EMBL/GenBank/DDBJ whole genome shotgun (WGS) entry which is preliminary data.</text>
</comment>
<evidence type="ECO:0000256" key="1">
    <source>
        <dbReference type="SAM" id="MobiDB-lite"/>
    </source>
</evidence>
<accession>A0ABS7FKK6</accession>
<evidence type="ECO:0000313" key="3">
    <source>
        <dbReference type="Proteomes" id="UP000774570"/>
    </source>
</evidence>
<name>A0ABS7FKK6_9ACTN</name>
<dbReference type="RefSeq" id="WP_220162248.1">
    <property type="nucleotide sequence ID" value="NZ_JAIBOA010000001.1"/>
</dbReference>
<organism evidence="2 3">
    <name type="scientific">Actinomadura parmotrematis</name>
    <dbReference type="NCBI Taxonomy" id="2864039"/>
    <lineage>
        <taxon>Bacteria</taxon>
        <taxon>Bacillati</taxon>
        <taxon>Actinomycetota</taxon>
        <taxon>Actinomycetes</taxon>
        <taxon>Streptosporangiales</taxon>
        <taxon>Thermomonosporaceae</taxon>
        <taxon>Actinomadura</taxon>
    </lineage>
</organism>
<sequence>MSAEMRTGPAARDAQFRGIDPDALHALVKQVTDAGTAIRGWLSAHRPPPGVPETGYRRADEVAGWTIEQLGMLSRRYNYAITHPDRGGGVTPPPASPAPGSGADQNSGGTGGTGAPKASAPRVPRRTAPEPTPRGAGDIGNFPTQRAAAKAARTDALAVQAAVGDRKAVPADVWKHLAANSDDPDYTTALYERLGPAGVADLLAAAHGDEAKLKAVREALGVASHHATMDVKWLRTFLDEADRAGVRPVAVQVVTGAEVSARTREAIARLDLRAGAPAAPKES</sequence>
<keyword evidence="3" id="KW-1185">Reference proteome</keyword>
<evidence type="ECO:0000313" key="2">
    <source>
        <dbReference type="EMBL" id="MBW8480907.1"/>
    </source>
</evidence>
<proteinExistence type="predicted"/>